<sequence>MTVSHSHPIYFTYPKLPLAPMNRNTGLRLIIPKHPSTTQPVPSAIIRNPKSRPPSSIAKHPVEITPANAYRGIPVMDECGALAPKLVVLLARIILSLAAEFPRTLSDKVHTW</sequence>
<protein>
    <submittedName>
        <fullName evidence="2">Uncharacterized protein</fullName>
    </submittedName>
</protein>
<evidence type="ECO:0000313" key="2">
    <source>
        <dbReference type="EMBL" id="RPA91576.1"/>
    </source>
</evidence>
<dbReference type="AlphaFoldDB" id="A0A3N4J096"/>
<keyword evidence="3" id="KW-1185">Reference proteome</keyword>
<name>A0A3N4J096_9PEZI</name>
<feature type="region of interest" description="Disordered" evidence="1">
    <location>
        <begin position="33"/>
        <end position="59"/>
    </location>
</feature>
<evidence type="ECO:0000256" key="1">
    <source>
        <dbReference type="SAM" id="MobiDB-lite"/>
    </source>
</evidence>
<dbReference type="EMBL" id="ML120492">
    <property type="protein sequence ID" value="RPA91576.1"/>
    <property type="molecule type" value="Genomic_DNA"/>
</dbReference>
<gene>
    <name evidence="2" type="ORF">L873DRAFT_1819090</name>
</gene>
<reference evidence="2 3" key="1">
    <citation type="journal article" date="2018" name="Nat. Ecol. Evol.">
        <title>Pezizomycetes genomes reveal the molecular basis of ectomycorrhizal truffle lifestyle.</title>
        <authorList>
            <person name="Murat C."/>
            <person name="Payen T."/>
            <person name="Noel B."/>
            <person name="Kuo A."/>
            <person name="Morin E."/>
            <person name="Chen J."/>
            <person name="Kohler A."/>
            <person name="Krizsan K."/>
            <person name="Balestrini R."/>
            <person name="Da Silva C."/>
            <person name="Montanini B."/>
            <person name="Hainaut M."/>
            <person name="Levati E."/>
            <person name="Barry K.W."/>
            <person name="Belfiori B."/>
            <person name="Cichocki N."/>
            <person name="Clum A."/>
            <person name="Dockter R.B."/>
            <person name="Fauchery L."/>
            <person name="Guy J."/>
            <person name="Iotti M."/>
            <person name="Le Tacon F."/>
            <person name="Lindquist E.A."/>
            <person name="Lipzen A."/>
            <person name="Malagnac F."/>
            <person name="Mello A."/>
            <person name="Molinier V."/>
            <person name="Miyauchi S."/>
            <person name="Poulain J."/>
            <person name="Riccioni C."/>
            <person name="Rubini A."/>
            <person name="Sitrit Y."/>
            <person name="Splivallo R."/>
            <person name="Traeger S."/>
            <person name="Wang M."/>
            <person name="Zifcakova L."/>
            <person name="Wipf D."/>
            <person name="Zambonelli A."/>
            <person name="Paolocci F."/>
            <person name="Nowrousian M."/>
            <person name="Ottonello S."/>
            <person name="Baldrian P."/>
            <person name="Spatafora J.W."/>
            <person name="Henrissat B."/>
            <person name="Nagy L.G."/>
            <person name="Aury J.M."/>
            <person name="Wincker P."/>
            <person name="Grigoriev I.V."/>
            <person name="Bonfante P."/>
            <person name="Martin F.M."/>
        </authorList>
    </citation>
    <scope>NUCLEOTIDE SEQUENCE [LARGE SCALE GENOMIC DNA]</scope>
    <source>
        <strain evidence="2 3">120613-1</strain>
    </source>
</reference>
<proteinExistence type="predicted"/>
<dbReference type="Proteomes" id="UP000276215">
    <property type="component" value="Unassembled WGS sequence"/>
</dbReference>
<accession>A0A3N4J096</accession>
<organism evidence="2 3">
    <name type="scientific">Choiromyces venosus 120613-1</name>
    <dbReference type="NCBI Taxonomy" id="1336337"/>
    <lineage>
        <taxon>Eukaryota</taxon>
        <taxon>Fungi</taxon>
        <taxon>Dikarya</taxon>
        <taxon>Ascomycota</taxon>
        <taxon>Pezizomycotina</taxon>
        <taxon>Pezizomycetes</taxon>
        <taxon>Pezizales</taxon>
        <taxon>Tuberaceae</taxon>
        <taxon>Choiromyces</taxon>
    </lineage>
</organism>
<evidence type="ECO:0000313" key="3">
    <source>
        <dbReference type="Proteomes" id="UP000276215"/>
    </source>
</evidence>